<dbReference type="InterPro" id="IPR024520">
    <property type="entry name" value="DUF3558"/>
</dbReference>
<evidence type="ECO:0000256" key="1">
    <source>
        <dbReference type="SAM" id="SignalP"/>
    </source>
</evidence>
<dbReference type="KEGG" id="mfre:EXE63_09585"/>
<feature type="chain" id="PRO_5038393969" evidence="1">
    <location>
        <begin position="22"/>
        <end position="180"/>
    </location>
</feature>
<dbReference type="Pfam" id="PF12079">
    <property type="entry name" value="DUF3558"/>
    <property type="match status" value="1"/>
</dbReference>
<keyword evidence="1" id="KW-0732">Signal</keyword>
<feature type="signal peptide" evidence="1">
    <location>
        <begin position="1"/>
        <end position="21"/>
    </location>
</feature>
<evidence type="ECO:0000313" key="3">
    <source>
        <dbReference type="Proteomes" id="UP000501849"/>
    </source>
</evidence>
<organism evidence="2 3">
    <name type="scientific">Mycolicibacterium frederiksbergense</name>
    <dbReference type="NCBI Taxonomy" id="117567"/>
    <lineage>
        <taxon>Bacteria</taxon>
        <taxon>Bacillati</taxon>
        <taxon>Actinomycetota</taxon>
        <taxon>Actinomycetes</taxon>
        <taxon>Mycobacteriales</taxon>
        <taxon>Mycobacteriaceae</taxon>
        <taxon>Mycolicibacterium</taxon>
    </lineage>
</organism>
<dbReference type="RefSeq" id="WP_168141743.1">
    <property type="nucleotide sequence ID" value="NZ_CP038799.1"/>
</dbReference>
<reference evidence="2 3" key="1">
    <citation type="submission" date="2019-04" db="EMBL/GenBank/DDBJ databases">
        <title>Draft, Whole-Genome Sequence of the Anthracene-degrading Mycobacterium frederiksbergense LB501T, Isolated from a Polycyclic Aromatic Hydrocarbon (PAH)-Contaminated Soil.</title>
        <authorList>
            <person name="Augelletti F."/>
        </authorList>
    </citation>
    <scope>NUCLEOTIDE SEQUENCE [LARGE SCALE GENOMIC DNA]</scope>
    <source>
        <strain evidence="2 3">LB 501T</strain>
    </source>
</reference>
<accession>A0A6H0S1N2</accession>
<evidence type="ECO:0000313" key="2">
    <source>
        <dbReference type="EMBL" id="QIV81114.1"/>
    </source>
</evidence>
<gene>
    <name evidence="2" type="ORF">EXE63_09585</name>
</gene>
<dbReference type="PROSITE" id="PS51257">
    <property type="entry name" value="PROKAR_LIPOPROTEIN"/>
    <property type="match status" value="1"/>
</dbReference>
<dbReference type="AlphaFoldDB" id="A0A6H0S1N2"/>
<dbReference type="Proteomes" id="UP000501849">
    <property type="component" value="Chromosome"/>
</dbReference>
<dbReference type="EMBL" id="CP038799">
    <property type="protein sequence ID" value="QIV81114.1"/>
    <property type="molecule type" value="Genomic_DNA"/>
</dbReference>
<proteinExistence type="predicted"/>
<name>A0A6H0S1N2_9MYCO</name>
<sequence length="180" mass="18979">MYGRGFRTILRTLAVAATVMAAAGCVQQVDGVAQSARSADADAEHSYGYADNRCGLLSDSSVQSVLAAEDVVRPYSGAVCQYVLTRDGDMLDATFAWFDTGDLDRERALAVERGAEVIDTVVERRTAFLARRDTTGSGCAATAAAGGGVLSWWVQVRDTAGADACPDAQKLLSATLRSDM</sequence>
<protein>
    <submittedName>
        <fullName evidence="2">DUF3558 domain-containing protein</fullName>
    </submittedName>
</protein>
<keyword evidence="3" id="KW-1185">Reference proteome</keyword>